<evidence type="ECO:0000256" key="7">
    <source>
        <dbReference type="ARBA" id="ARBA00022499"/>
    </source>
</evidence>
<evidence type="ECO:0000256" key="17">
    <source>
        <dbReference type="ARBA" id="ARBA00022843"/>
    </source>
</evidence>
<evidence type="ECO:0000313" key="30">
    <source>
        <dbReference type="EMBL" id="OWK13351.1"/>
    </source>
</evidence>
<dbReference type="Gene3D" id="3.30.70.270">
    <property type="match status" value="1"/>
</dbReference>
<evidence type="ECO:0000256" key="1">
    <source>
        <dbReference type="ARBA" id="ARBA00001936"/>
    </source>
</evidence>
<evidence type="ECO:0000256" key="27">
    <source>
        <dbReference type="SAM" id="MobiDB-lite"/>
    </source>
</evidence>
<keyword evidence="18" id="KW-0239">DNA-directed DNA polymerase</keyword>
<evidence type="ECO:0000256" key="24">
    <source>
        <dbReference type="ARBA" id="ARBA00049244"/>
    </source>
</evidence>
<keyword evidence="21" id="KW-0539">Nucleus</keyword>
<dbReference type="GO" id="GO:0006260">
    <property type="term" value="P:DNA replication"/>
    <property type="evidence" value="ECO:0007669"/>
    <property type="project" value="UniProtKB-KW"/>
</dbReference>
<evidence type="ECO:0000256" key="5">
    <source>
        <dbReference type="ARBA" id="ARBA00012417"/>
    </source>
</evidence>
<dbReference type="InterPro" id="IPR017961">
    <property type="entry name" value="DNA_pol_Y-fam_little_finger"/>
</dbReference>
<feature type="domain" description="UBZ3-type" evidence="29">
    <location>
        <begin position="771"/>
        <end position="805"/>
    </location>
</feature>
<evidence type="ECO:0000256" key="20">
    <source>
        <dbReference type="ARBA" id="ARBA00023204"/>
    </source>
</evidence>
<dbReference type="GO" id="GO:0003684">
    <property type="term" value="F:damaged DNA binding"/>
    <property type="evidence" value="ECO:0007669"/>
    <property type="project" value="InterPro"/>
</dbReference>
<keyword evidence="7" id="KW-1017">Isopeptide bond</keyword>
<protein>
    <recommendedName>
        <fullName evidence="23">DNA polymerase eta</fullName>
        <ecNumber evidence="5">2.7.7.7</ecNumber>
    </recommendedName>
    <alternativeName>
        <fullName evidence="26">RAD30 homolog A</fullName>
    </alternativeName>
</protein>
<dbReference type="InterPro" id="IPR001126">
    <property type="entry name" value="UmuC"/>
</dbReference>
<evidence type="ECO:0000256" key="22">
    <source>
        <dbReference type="ARBA" id="ARBA00023270"/>
    </source>
</evidence>
<comment type="subunit">
    <text evidence="25">Interacts with REV1. Interacts with monoubiquitinated PCNA, but not unmodified PCNA. Interacts with POLI; this interaction targets POLI to the replication machinery. Interacts with PALB2 and BRCA2; the interactions are direct and are required to sustain the recruitment of POLH at blocked replication forks and to stimulate POLH-dependent DNA synthesis on D loop substrates. Interacts (via C-terminus) with TRAIP. Interacts with ubiquitin. Interacts with POLDIP2.</text>
</comment>
<dbReference type="PROSITE" id="PS50173">
    <property type="entry name" value="UMUC"/>
    <property type="match status" value="1"/>
</dbReference>
<evidence type="ECO:0000256" key="25">
    <source>
        <dbReference type="ARBA" id="ARBA00064665"/>
    </source>
</evidence>
<keyword evidence="17" id="KW-0832">Ubl conjugation</keyword>
<comment type="cofactor">
    <cofactor evidence="2">
        <name>Mg(2+)</name>
        <dbReference type="ChEBI" id="CHEBI:18420"/>
    </cofactor>
</comment>
<keyword evidence="9" id="KW-0808">Transferase</keyword>
<dbReference type="GO" id="GO:0008270">
    <property type="term" value="F:zinc ion binding"/>
    <property type="evidence" value="ECO:0007669"/>
    <property type="project" value="UniProtKB-KW"/>
</dbReference>
<evidence type="ECO:0000313" key="31">
    <source>
        <dbReference type="Proteomes" id="UP000242450"/>
    </source>
</evidence>
<dbReference type="FunFam" id="1.10.150.20:FF:000014">
    <property type="entry name" value="Polymerase (DNA directed), eta"/>
    <property type="match status" value="1"/>
</dbReference>
<feature type="domain" description="UmuC" evidence="28">
    <location>
        <begin position="154"/>
        <end position="404"/>
    </location>
</feature>
<evidence type="ECO:0000256" key="19">
    <source>
        <dbReference type="ARBA" id="ARBA00023125"/>
    </source>
</evidence>
<evidence type="ECO:0000256" key="9">
    <source>
        <dbReference type="ARBA" id="ARBA00022679"/>
    </source>
</evidence>
<evidence type="ECO:0000256" key="21">
    <source>
        <dbReference type="ARBA" id="ARBA00023242"/>
    </source>
</evidence>
<dbReference type="FunFam" id="3.40.1170.60:FF:000003">
    <property type="entry name" value="DNA polymerase eta"/>
    <property type="match status" value="1"/>
</dbReference>
<dbReference type="GO" id="GO:0003887">
    <property type="term" value="F:DNA-directed DNA polymerase activity"/>
    <property type="evidence" value="ECO:0007669"/>
    <property type="project" value="UniProtKB-KW"/>
</dbReference>
<dbReference type="GO" id="GO:0010225">
    <property type="term" value="P:response to UV-C"/>
    <property type="evidence" value="ECO:0007669"/>
    <property type="project" value="UniProtKB-ARBA"/>
</dbReference>
<dbReference type="FunFam" id="3.30.70.270:FF:000022">
    <property type="entry name" value="DNA polymerase eta"/>
    <property type="match status" value="1"/>
</dbReference>
<keyword evidence="10" id="KW-0548">Nucleotidyltransferase</keyword>
<gene>
    <name evidence="30" type="ORF">Celaphus_00014343</name>
</gene>
<dbReference type="SUPFAM" id="SSF56672">
    <property type="entry name" value="DNA/RNA polymerases"/>
    <property type="match status" value="1"/>
</dbReference>
<evidence type="ECO:0000256" key="2">
    <source>
        <dbReference type="ARBA" id="ARBA00001946"/>
    </source>
</evidence>
<evidence type="ECO:0000256" key="26">
    <source>
        <dbReference type="ARBA" id="ARBA00080427"/>
    </source>
</evidence>
<feature type="region of interest" description="Disordered" evidence="27">
    <location>
        <begin position="649"/>
        <end position="670"/>
    </location>
</feature>
<dbReference type="Gene3D" id="3.40.1170.60">
    <property type="match status" value="1"/>
</dbReference>
<dbReference type="EC" id="2.7.7.7" evidence="5"/>
<dbReference type="Pfam" id="PF18439">
    <property type="entry name" value="zf_UBZ"/>
    <property type="match status" value="1"/>
</dbReference>
<keyword evidence="14" id="KW-0863">Zinc-finger</keyword>
<dbReference type="GO" id="GO:0006281">
    <property type="term" value="P:DNA repair"/>
    <property type="evidence" value="ECO:0007669"/>
    <property type="project" value="UniProtKB-KW"/>
</dbReference>
<keyword evidence="13" id="KW-0227">DNA damage</keyword>
<evidence type="ECO:0000256" key="10">
    <source>
        <dbReference type="ARBA" id="ARBA00022695"/>
    </source>
</evidence>
<comment type="subcellular location">
    <subcellularLocation>
        <location evidence="3">Nucleus</location>
    </subcellularLocation>
</comment>
<evidence type="ECO:0000259" key="29">
    <source>
        <dbReference type="PROSITE" id="PS51907"/>
    </source>
</evidence>
<comment type="cofactor">
    <cofactor evidence="1">
        <name>Mn(2+)</name>
        <dbReference type="ChEBI" id="CHEBI:29035"/>
    </cofactor>
</comment>
<dbReference type="AlphaFoldDB" id="A0A212D541"/>
<dbReference type="PIRSF" id="PIRSF036603">
    <property type="entry name" value="DPol_eta"/>
    <property type="match status" value="1"/>
</dbReference>
<dbReference type="InterPro" id="IPR041298">
    <property type="entry name" value="UBZ3"/>
</dbReference>
<comment type="catalytic activity">
    <reaction evidence="24">
        <text>DNA(n) + a 2'-deoxyribonucleoside 5'-triphosphate = DNA(n+1) + diphosphate</text>
        <dbReference type="Rhea" id="RHEA:22508"/>
        <dbReference type="Rhea" id="RHEA-COMP:17339"/>
        <dbReference type="Rhea" id="RHEA-COMP:17340"/>
        <dbReference type="ChEBI" id="CHEBI:33019"/>
        <dbReference type="ChEBI" id="CHEBI:61560"/>
        <dbReference type="ChEBI" id="CHEBI:173112"/>
        <dbReference type="EC" id="2.7.7.7"/>
    </reaction>
</comment>
<feature type="region of interest" description="Disordered" evidence="27">
    <location>
        <begin position="593"/>
        <end position="620"/>
    </location>
</feature>
<dbReference type="EMBL" id="MKHE01000007">
    <property type="protein sequence ID" value="OWK13351.1"/>
    <property type="molecule type" value="Genomic_DNA"/>
</dbReference>
<evidence type="ECO:0000256" key="18">
    <source>
        <dbReference type="ARBA" id="ARBA00022932"/>
    </source>
</evidence>
<reference evidence="30 31" key="1">
    <citation type="journal article" date="2018" name="Mol. Genet. Genomics">
        <title>The red deer Cervus elaphus genome CerEla1.0: sequencing, annotating, genes, and chromosomes.</title>
        <authorList>
            <person name="Bana N.A."/>
            <person name="Nyiri A."/>
            <person name="Nagy J."/>
            <person name="Frank K."/>
            <person name="Nagy T."/>
            <person name="Steger V."/>
            <person name="Schiller M."/>
            <person name="Lakatos P."/>
            <person name="Sugar L."/>
            <person name="Horn P."/>
            <person name="Barta E."/>
            <person name="Orosz L."/>
        </authorList>
    </citation>
    <scope>NUCLEOTIDE SEQUENCE [LARGE SCALE GENOMIC DNA]</scope>
    <source>
        <strain evidence="30">Hungarian</strain>
    </source>
</reference>
<dbReference type="GO" id="GO:0005634">
    <property type="term" value="C:nucleus"/>
    <property type="evidence" value="ECO:0007669"/>
    <property type="project" value="UniProtKB-SubCell"/>
</dbReference>
<keyword evidence="19" id="KW-0238">DNA-binding</keyword>
<evidence type="ECO:0000256" key="8">
    <source>
        <dbReference type="ARBA" id="ARBA00022634"/>
    </source>
</evidence>
<keyword evidence="8" id="KW-0237">DNA synthesis</keyword>
<dbReference type="CDD" id="cd01702">
    <property type="entry name" value="PolY_Pol_eta"/>
    <property type="match status" value="1"/>
</dbReference>
<dbReference type="Pfam" id="PF21704">
    <property type="entry name" value="POLH-Rev1_HhH"/>
    <property type="match status" value="1"/>
</dbReference>
<evidence type="ECO:0000256" key="12">
    <source>
        <dbReference type="ARBA" id="ARBA00022723"/>
    </source>
</evidence>
<dbReference type="InterPro" id="IPR052230">
    <property type="entry name" value="DNA_polymerase_eta"/>
</dbReference>
<keyword evidence="11" id="KW-0235">DNA replication</keyword>
<accession>A0A212D541</accession>
<dbReference type="InterPro" id="IPR043502">
    <property type="entry name" value="DNA/RNA_pol_sf"/>
</dbReference>
<dbReference type="PROSITE" id="PS51907">
    <property type="entry name" value="ZF_UBZ3"/>
    <property type="match status" value="1"/>
</dbReference>
<dbReference type="OrthoDB" id="5723at2759"/>
<evidence type="ECO:0000256" key="13">
    <source>
        <dbReference type="ARBA" id="ARBA00022763"/>
    </source>
</evidence>
<evidence type="ECO:0000256" key="15">
    <source>
        <dbReference type="ARBA" id="ARBA00022833"/>
    </source>
</evidence>
<feature type="compositionally biased region" description="Polar residues" evidence="27">
    <location>
        <begin position="601"/>
        <end position="611"/>
    </location>
</feature>
<keyword evidence="15" id="KW-0862">Zinc</keyword>
<dbReference type="InterPro" id="IPR036775">
    <property type="entry name" value="DNA_pol_Y-fam_lit_finger_sf"/>
</dbReference>
<sequence>MRPRKWRLPYDGCSLVGGARDLGAAIRRRVNGPRRRARCVIVRKAVCRSRWPRLDPPDCAGSCLGESRLPPSVLFSVVPGNKSVSKPTDPFPERGQIFKTALTSFQWTSSPVSTASAGGDFAKCRHIDLGKSRSLKMRNCKYRRKMTDGRDRVVALVDMDCFFVQVEQRQNPHLRNKPCAVVQYTAWKGGGIVAVSYEARAFGVTRNMWADDAKKLCPDLLLVQVRELHGKANLAKYREASMEVMEVMSRFAVMERGSIDEAYLDLTSAVQERLQKLQNQPISADLLPTTCIEGFPQGPTPAEGTVEKEERRKQGLLQWLDSLQTESTSSPDLQLTMGAVIVEEMRAVIERQTSFQCSAGISHNKVLAKLACGLNKPNRQTLISHGSVPQLFNQMPIGKIRKLGGKLGASVIEILGIEYMGELTQFSESQLQSHFGERNGSWLYAMCRGIEHDPVKPRPITKTIGCGKNFPGKTALSTRDQVQWWLLQLAQELEERLTKDRNANYRVATQLVVSMRIQGDRRLSSLRRCCALTHYNAHKMSHDAFATIRNCNTSGTQTEWSPPIIMLFLCAAKFCSSTPSPGPDITIFLSSDPSSLPKVPITSSEAKTQGSGPAVTTPKKATTSLESFFQKATEKQKVKEASLCSPTATIQAPMSNSPSKPSLPFQSDHTTGTELFNQKSLLLKQKQLTNPSVFFPPQKPQSSPKELPNYFPTENPDCAPNCGKMLKLGSPKTTPTEMDLAQNSLSSHASLTSTSALEMAQKATITSSLLAAEDQVPCEKCGSLVPVWDMPEHSDYHFALELQNSFLQPHSSNPQVVPASSPQSKRNPKSPLASNNKRSRPEGMQTLESFFKPLTH</sequence>
<feature type="compositionally biased region" description="Polar residues" evidence="27">
    <location>
        <begin position="809"/>
        <end position="825"/>
    </location>
</feature>
<evidence type="ECO:0000256" key="16">
    <source>
        <dbReference type="ARBA" id="ARBA00022842"/>
    </source>
</evidence>
<dbReference type="GO" id="GO:0005657">
    <property type="term" value="C:replication fork"/>
    <property type="evidence" value="ECO:0007669"/>
    <property type="project" value="TreeGrafter"/>
</dbReference>
<evidence type="ECO:0000256" key="14">
    <source>
        <dbReference type="ARBA" id="ARBA00022771"/>
    </source>
</evidence>
<evidence type="ECO:0000259" key="28">
    <source>
        <dbReference type="PROSITE" id="PS50173"/>
    </source>
</evidence>
<keyword evidence="12" id="KW-0479">Metal-binding</keyword>
<dbReference type="Gene3D" id="3.30.1490.100">
    <property type="entry name" value="DNA polymerase, Y-family, little finger domain"/>
    <property type="match status" value="1"/>
</dbReference>
<dbReference type="Proteomes" id="UP000242450">
    <property type="component" value="Chromosome 7"/>
</dbReference>
<dbReference type="PANTHER" id="PTHR45873:SF1">
    <property type="entry name" value="DNA POLYMERASE ETA"/>
    <property type="match status" value="1"/>
</dbReference>
<proteinExistence type="inferred from homology"/>
<dbReference type="FunFam" id="3.30.1490.100:FF:000007">
    <property type="entry name" value="DNA polymerase eta"/>
    <property type="match status" value="1"/>
</dbReference>
<dbReference type="InterPro" id="IPR043128">
    <property type="entry name" value="Rev_trsase/Diguanyl_cyclase"/>
</dbReference>
<name>A0A212D541_CEREH</name>
<feature type="region of interest" description="Disordered" evidence="27">
    <location>
        <begin position="809"/>
        <end position="856"/>
    </location>
</feature>
<evidence type="ECO:0000256" key="23">
    <source>
        <dbReference type="ARBA" id="ARBA00044975"/>
    </source>
</evidence>
<keyword evidence="16" id="KW-0460">Magnesium</keyword>
<dbReference type="Pfam" id="PF11799">
    <property type="entry name" value="IMS_C"/>
    <property type="match status" value="1"/>
</dbReference>
<dbReference type="PANTHER" id="PTHR45873">
    <property type="entry name" value="DNA POLYMERASE ETA"/>
    <property type="match status" value="1"/>
</dbReference>
<dbReference type="SUPFAM" id="SSF100879">
    <property type="entry name" value="Lesion bypass DNA polymerase (Y-family), little finger domain"/>
    <property type="match status" value="1"/>
</dbReference>
<dbReference type="GO" id="GO:0042276">
    <property type="term" value="P:error-prone translesion synthesis"/>
    <property type="evidence" value="ECO:0007669"/>
    <property type="project" value="TreeGrafter"/>
</dbReference>
<dbReference type="Pfam" id="PF00817">
    <property type="entry name" value="IMS"/>
    <property type="match status" value="1"/>
</dbReference>
<keyword evidence="20" id="KW-0234">DNA repair</keyword>
<dbReference type="Gene3D" id="1.10.150.20">
    <property type="entry name" value="5' to 3' exonuclease, C-terminal subdomain"/>
    <property type="match status" value="1"/>
</dbReference>
<comment type="similarity">
    <text evidence="4">Belongs to the DNA polymerase type-Y family.</text>
</comment>
<evidence type="ECO:0000256" key="6">
    <source>
        <dbReference type="ARBA" id="ARBA00022457"/>
    </source>
</evidence>
<comment type="caution">
    <text evidence="30">The sequence shown here is derived from an EMBL/GenBank/DDBJ whole genome shotgun (WGS) entry which is preliminary data.</text>
</comment>
<dbReference type="GO" id="GO:0035861">
    <property type="term" value="C:site of double-strand break"/>
    <property type="evidence" value="ECO:0007669"/>
    <property type="project" value="TreeGrafter"/>
</dbReference>
<keyword evidence="22" id="KW-0704">Schiff base</keyword>
<organism evidence="30 31">
    <name type="scientific">Cervus elaphus hippelaphus</name>
    <name type="common">European red deer</name>
    <dbReference type="NCBI Taxonomy" id="46360"/>
    <lineage>
        <taxon>Eukaryota</taxon>
        <taxon>Metazoa</taxon>
        <taxon>Chordata</taxon>
        <taxon>Craniata</taxon>
        <taxon>Vertebrata</taxon>
        <taxon>Euteleostomi</taxon>
        <taxon>Mammalia</taxon>
        <taxon>Eutheria</taxon>
        <taxon>Laurasiatheria</taxon>
        <taxon>Artiodactyla</taxon>
        <taxon>Ruminantia</taxon>
        <taxon>Pecora</taxon>
        <taxon>Cervidae</taxon>
        <taxon>Cervinae</taxon>
        <taxon>Cervus</taxon>
    </lineage>
</organism>
<evidence type="ECO:0000256" key="11">
    <source>
        <dbReference type="ARBA" id="ARBA00022705"/>
    </source>
</evidence>
<keyword evidence="6" id="KW-0515">Mutator protein</keyword>
<evidence type="ECO:0000256" key="4">
    <source>
        <dbReference type="ARBA" id="ARBA00010945"/>
    </source>
</evidence>
<keyword evidence="31" id="KW-1185">Reference proteome</keyword>
<evidence type="ECO:0000256" key="3">
    <source>
        <dbReference type="ARBA" id="ARBA00004123"/>
    </source>
</evidence>